<feature type="transmembrane region" description="Helical" evidence="2">
    <location>
        <begin position="85"/>
        <end position="105"/>
    </location>
</feature>
<keyword evidence="4" id="KW-1185">Reference proteome</keyword>
<feature type="region of interest" description="Disordered" evidence="1">
    <location>
        <begin position="1"/>
        <end position="21"/>
    </location>
</feature>
<accession>A0AAP5I1J9</accession>
<dbReference type="Proteomes" id="UP000667802">
    <property type="component" value="Unassembled WGS sequence"/>
</dbReference>
<keyword evidence="2" id="KW-0812">Transmembrane</keyword>
<keyword evidence="2" id="KW-1133">Transmembrane helix</keyword>
<dbReference type="EMBL" id="JAALHA020000001">
    <property type="protein sequence ID" value="MDR9893438.1"/>
    <property type="molecule type" value="Genomic_DNA"/>
</dbReference>
<comment type="caution">
    <text evidence="3">The sequence shown here is derived from an EMBL/GenBank/DDBJ whole genome shotgun (WGS) entry which is preliminary data.</text>
</comment>
<evidence type="ECO:0000256" key="2">
    <source>
        <dbReference type="SAM" id="Phobius"/>
    </source>
</evidence>
<proteinExistence type="predicted"/>
<evidence type="ECO:0000313" key="4">
    <source>
        <dbReference type="Proteomes" id="UP000667802"/>
    </source>
</evidence>
<gene>
    <name evidence="3" type="ORF">G7B40_002395</name>
</gene>
<evidence type="ECO:0000256" key="1">
    <source>
        <dbReference type="SAM" id="MobiDB-lite"/>
    </source>
</evidence>
<reference evidence="4" key="1">
    <citation type="journal article" date="2021" name="Science">
        <title>Hunting the eagle killer: A cyanobacterial neurotoxin causes vacuolar myelinopathy.</title>
        <authorList>
            <person name="Breinlinger S."/>
            <person name="Phillips T.J."/>
            <person name="Haram B.N."/>
            <person name="Mares J."/>
            <person name="Martinez Yerena J.A."/>
            <person name="Hrouzek P."/>
            <person name="Sobotka R."/>
            <person name="Henderson W.M."/>
            <person name="Schmieder P."/>
            <person name="Williams S.M."/>
            <person name="Lauderdale J.D."/>
            <person name="Wilde H.D."/>
            <person name="Gerrin W."/>
            <person name="Kust A."/>
            <person name="Washington J.W."/>
            <person name="Wagner C."/>
            <person name="Geier B."/>
            <person name="Liebeke M."/>
            <person name="Enke H."/>
            <person name="Niedermeyer T.H.J."/>
            <person name="Wilde S.B."/>
        </authorList>
    </citation>
    <scope>NUCLEOTIDE SEQUENCE [LARGE SCALE GENOMIC DNA]</scope>
    <source>
        <strain evidence="4">Thurmond2011</strain>
    </source>
</reference>
<dbReference type="RefSeq" id="WP_208345293.1">
    <property type="nucleotide sequence ID" value="NZ_CAWQFN010000630.1"/>
</dbReference>
<organism evidence="3 4">
    <name type="scientific">Aetokthonos hydrillicola Thurmond2011</name>
    <dbReference type="NCBI Taxonomy" id="2712845"/>
    <lineage>
        <taxon>Bacteria</taxon>
        <taxon>Bacillati</taxon>
        <taxon>Cyanobacteriota</taxon>
        <taxon>Cyanophyceae</taxon>
        <taxon>Nostocales</taxon>
        <taxon>Hapalosiphonaceae</taxon>
        <taxon>Aetokthonos</taxon>
    </lineage>
</organism>
<dbReference type="AlphaFoldDB" id="A0AAP5I1J9"/>
<keyword evidence="2" id="KW-0472">Membrane</keyword>
<name>A0AAP5I1J9_9CYAN</name>
<sequence length="257" mass="28391">MDRIIISNSVETPRQSNSSEINVHTSPKMALTYVSSINSIADGSPKVPTNTHISIAKKPKKANKNTGNNWSASLQVLLHQPPSRLPYFVLLSSIAFFTGVIAWAWTGKILETVDLQGEFVSLKQAHAIQSQSLKVLSLERFKKGEAIVEIAFQDKPLILVATLPDQKVGFINQKDKVQITWDKNFISGTVISILPYAQNDGKLGLTYRVEVALDNYVAENKQPIKLQVGRTGTAKIIHQSHIADILLESIQHLSQSN</sequence>
<protein>
    <submittedName>
        <fullName evidence="3">HlyD family secretion protein</fullName>
    </submittedName>
</protein>
<evidence type="ECO:0000313" key="3">
    <source>
        <dbReference type="EMBL" id="MDR9893438.1"/>
    </source>
</evidence>